<dbReference type="EMBL" id="CP144753">
    <property type="protein sequence ID" value="WVZ94747.1"/>
    <property type="molecule type" value="Genomic_DNA"/>
</dbReference>
<evidence type="ECO:0000313" key="3">
    <source>
        <dbReference type="EMBL" id="WVZ94747.1"/>
    </source>
</evidence>
<organism evidence="3 4">
    <name type="scientific">Paspalum notatum var. saurae</name>
    <dbReference type="NCBI Taxonomy" id="547442"/>
    <lineage>
        <taxon>Eukaryota</taxon>
        <taxon>Viridiplantae</taxon>
        <taxon>Streptophyta</taxon>
        <taxon>Embryophyta</taxon>
        <taxon>Tracheophyta</taxon>
        <taxon>Spermatophyta</taxon>
        <taxon>Magnoliopsida</taxon>
        <taxon>Liliopsida</taxon>
        <taxon>Poales</taxon>
        <taxon>Poaceae</taxon>
        <taxon>PACMAD clade</taxon>
        <taxon>Panicoideae</taxon>
        <taxon>Andropogonodae</taxon>
        <taxon>Paspaleae</taxon>
        <taxon>Paspalinae</taxon>
        <taxon>Paspalum</taxon>
    </lineage>
</organism>
<keyword evidence="2" id="KW-0812">Transmembrane</keyword>
<feature type="region of interest" description="Disordered" evidence="1">
    <location>
        <begin position="104"/>
        <end position="212"/>
    </location>
</feature>
<evidence type="ECO:0000256" key="1">
    <source>
        <dbReference type="SAM" id="MobiDB-lite"/>
    </source>
</evidence>
<feature type="region of interest" description="Disordered" evidence="1">
    <location>
        <begin position="428"/>
        <end position="451"/>
    </location>
</feature>
<gene>
    <name evidence="3" type="ORF">U9M48_040609</name>
</gene>
<name>A0AAQ3UR04_PASNO</name>
<accession>A0AAQ3UR04</accession>
<protein>
    <submittedName>
        <fullName evidence="3">Uncharacterized protein</fullName>
    </submittedName>
</protein>
<evidence type="ECO:0000313" key="4">
    <source>
        <dbReference type="Proteomes" id="UP001341281"/>
    </source>
</evidence>
<dbReference type="Proteomes" id="UP001341281">
    <property type="component" value="Chromosome 09"/>
</dbReference>
<feature type="compositionally biased region" description="Basic and acidic residues" evidence="1">
    <location>
        <begin position="168"/>
        <end position="181"/>
    </location>
</feature>
<dbReference type="AlphaFoldDB" id="A0AAQ3UR04"/>
<keyword evidence="4" id="KW-1185">Reference proteome</keyword>
<feature type="transmembrane region" description="Helical" evidence="2">
    <location>
        <begin position="493"/>
        <end position="514"/>
    </location>
</feature>
<proteinExistence type="predicted"/>
<keyword evidence="2" id="KW-0472">Membrane</keyword>
<keyword evidence="2" id="KW-1133">Transmembrane helix</keyword>
<reference evidence="3 4" key="1">
    <citation type="submission" date="2024-02" db="EMBL/GenBank/DDBJ databases">
        <title>High-quality chromosome-scale genome assembly of Pensacola bahiagrass (Paspalum notatum Flugge var. saurae).</title>
        <authorList>
            <person name="Vega J.M."/>
            <person name="Podio M."/>
            <person name="Orjuela J."/>
            <person name="Siena L.A."/>
            <person name="Pessino S.C."/>
            <person name="Combes M.C."/>
            <person name="Mariac C."/>
            <person name="Albertini E."/>
            <person name="Pupilli F."/>
            <person name="Ortiz J.P.A."/>
            <person name="Leblanc O."/>
        </authorList>
    </citation>
    <scope>NUCLEOTIDE SEQUENCE [LARGE SCALE GENOMIC DNA]</scope>
    <source>
        <strain evidence="3">R1</strain>
        <tissue evidence="3">Leaf</tissue>
    </source>
</reference>
<sequence>MGMTRRPVEPDGPAVTAVSLCSVRFVSRSRHIPSSVPPVLLLSLTPFAATPGERRGHVCGYPGAPWLFCSPSPILSGATPSHRSIPPASSVRVEYSTCIARRRIIGSDQGRPRATFAGQGQGPSAAARSSRTERSTPGAWDDFGNIVVVEEPPGTSDPTRRSTRRAGARTDGRLRRQDPQGRARGKPTSAASPTAGDDFFDQRDAADKGAGTSAMDLHANGAEKEGFDFELMLNLGMPTAAAAQSGMSCPGSRTPPDAQGGAGAPSAARNGATYPDVLVDLPLISPTHPAATWNGAAYTDWLAAHLSSSSGGRTPHHQAVHDGAPCPDTDGLIMAQLRSGAAPTAPWNAALCPDLSPAAWNGGAYPAVAMTLDTNAAEAGLGSQRPRPTATAAAATEESRGGGYCHHHHHHHHSGDMAVPFSAQVVVDEPEDSDSLVKDSAVAQQDEDEDEDVDEVAGAVAEPELGGVGGQLGAAAMTLAVAGLTAGGEVNPLTAVSLFLMLIAGVTLVTVRVVRG</sequence>
<feature type="region of interest" description="Disordered" evidence="1">
    <location>
        <begin position="379"/>
        <end position="415"/>
    </location>
</feature>
<evidence type="ECO:0000256" key="2">
    <source>
        <dbReference type="SAM" id="Phobius"/>
    </source>
</evidence>
<feature type="region of interest" description="Disordered" evidence="1">
    <location>
        <begin position="242"/>
        <end position="268"/>
    </location>
</feature>